<dbReference type="GO" id="GO:0034625">
    <property type="term" value="P:fatty acid elongation, monounsaturated fatty acid"/>
    <property type="evidence" value="ECO:0007669"/>
    <property type="project" value="TreeGrafter"/>
</dbReference>
<protein>
    <recommendedName>
        <fullName evidence="12">Elongation of fatty acids protein</fullName>
        <ecNumber evidence="12">2.3.1.-</ecNumber>
    </recommendedName>
</protein>
<keyword evidence="6 12" id="KW-0276">Fatty acid metabolism</keyword>
<feature type="transmembrane region" description="Helical" evidence="12">
    <location>
        <begin position="6"/>
        <end position="28"/>
    </location>
</feature>
<proteinExistence type="inferred from homology"/>
<evidence type="ECO:0000256" key="4">
    <source>
        <dbReference type="ARBA" id="ARBA00022679"/>
    </source>
</evidence>
<feature type="transmembrane region" description="Helical" evidence="12">
    <location>
        <begin position="58"/>
        <end position="79"/>
    </location>
</feature>
<feature type="non-terminal residue" evidence="13">
    <location>
        <position position="1"/>
    </location>
</feature>
<evidence type="ECO:0000256" key="9">
    <source>
        <dbReference type="ARBA" id="ARBA00023136"/>
    </source>
</evidence>
<dbReference type="GO" id="GO:0019367">
    <property type="term" value="P:fatty acid elongation, saturated fatty acid"/>
    <property type="evidence" value="ECO:0007669"/>
    <property type="project" value="TreeGrafter"/>
</dbReference>
<evidence type="ECO:0000256" key="11">
    <source>
        <dbReference type="ARBA" id="ARBA00047375"/>
    </source>
</evidence>
<feature type="non-terminal residue" evidence="13">
    <location>
        <position position="156"/>
    </location>
</feature>
<dbReference type="Proteomes" id="UP000269721">
    <property type="component" value="Unassembled WGS sequence"/>
</dbReference>
<evidence type="ECO:0000256" key="6">
    <source>
        <dbReference type="ARBA" id="ARBA00022832"/>
    </source>
</evidence>
<dbReference type="GO" id="GO:0030148">
    <property type="term" value="P:sphingolipid biosynthetic process"/>
    <property type="evidence" value="ECO:0007669"/>
    <property type="project" value="TreeGrafter"/>
</dbReference>
<reference evidence="14" key="1">
    <citation type="journal article" date="2018" name="Nat. Microbiol.">
        <title>Leveraging single-cell genomics to expand the fungal tree of life.</title>
        <authorList>
            <person name="Ahrendt S.R."/>
            <person name="Quandt C.A."/>
            <person name="Ciobanu D."/>
            <person name="Clum A."/>
            <person name="Salamov A."/>
            <person name="Andreopoulos B."/>
            <person name="Cheng J.F."/>
            <person name="Woyke T."/>
            <person name="Pelin A."/>
            <person name="Henrissat B."/>
            <person name="Reynolds N.K."/>
            <person name="Benny G.L."/>
            <person name="Smith M.E."/>
            <person name="James T.Y."/>
            <person name="Grigoriev I.V."/>
        </authorList>
    </citation>
    <scope>NUCLEOTIDE SEQUENCE [LARGE SCALE GENOMIC DNA]</scope>
</reference>
<keyword evidence="14" id="KW-1185">Reference proteome</keyword>
<evidence type="ECO:0000256" key="10">
    <source>
        <dbReference type="ARBA" id="ARBA00023160"/>
    </source>
</evidence>
<dbReference type="AlphaFoldDB" id="A0A4P9WMB0"/>
<keyword evidence="9 12" id="KW-0472">Membrane</keyword>
<evidence type="ECO:0000256" key="3">
    <source>
        <dbReference type="ARBA" id="ARBA00022516"/>
    </source>
</evidence>
<dbReference type="OrthoDB" id="434092at2759"/>
<evidence type="ECO:0000256" key="2">
    <source>
        <dbReference type="ARBA" id="ARBA00007263"/>
    </source>
</evidence>
<sequence length="156" mass="18451">ISGPLFFTLYIYYLSKFYELFDTVILVLKKKPLIFLHWYHHAIVILMVWSWLQYGITYSSLGTIANTLIHVFMYYYYFVSSLGGNVWFKRYLTFGQIIQFAVSFILCGPYLHYHFKRGCSGWDAFLFSMAVNGSFLFLFVRFYRSSYGKGKAADKK</sequence>
<dbReference type="PANTHER" id="PTHR11157">
    <property type="entry name" value="FATTY ACID ACYL TRANSFERASE-RELATED"/>
    <property type="match status" value="1"/>
</dbReference>
<accession>A0A4P9WMB0</accession>
<feature type="transmembrane region" description="Helical" evidence="12">
    <location>
        <begin position="35"/>
        <end position="52"/>
    </location>
</feature>
<dbReference type="GO" id="GO:0034626">
    <property type="term" value="P:fatty acid elongation, polyunsaturated fatty acid"/>
    <property type="evidence" value="ECO:0007669"/>
    <property type="project" value="TreeGrafter"/>
</dbReference>
<keyword evidence="10 12" id="KW-0275">Fatty acid biosynthesis</keyword>
<organism evidence="13 14">
    <name type="scientific">Blyttiomyces helicus</name>
    <dbReference type="NCBI Taxonomy" id="388810"/>
    <lineage>
        <taxon>Eukaryota</taxon>
        <taxon>Fungi</taxon>
        <taxon>Fungi incertae sedis</taxon>
        <taxon>Chytridiomycota</taxon>
        <taxon>Chytridiomycota incertae sedis</taxon>
        <taxon>Chytridiomycetes</taxon>
        <taxon>Chytridiomycetes incertae sedis</taxon>
        <taxon>Blyttiomyces</taxon>
    </lineage>
</organism>
<feature type="transmembrane region" description="Helical" evidence="12">
    <location>
        <begin position="124"/>
        <end position="143"/>
    </location>
</feature>
<keyword evidence="5 12" id="KW-0812">Transmembrane</keyword>
<comment type="catalytic activity">
    <reaction evidence="12">
        <text>an acyl-CoA + malonyl-CoA + H(+) = a 3-oxoacyl-CoA + CO2 + CoA</text>
        <dbReference type="Rhea" id="RHEA:50252"/>
        <dbReference type="ChEBI" id="CHEBI:15378"/>
        <dbReference type="ChEBI" id="CHEBI:16526"/>
        <dbReference type="ChEBI" id="CHEBI:57287"/>
        <dbReference type="ChEBI" id="CHEBI:57384"/>
        <dbReference type="ChEBI" id="CHEBI:58342"/>
        <dbReference type="ChEBI" id="CHEBI:90726"/>
    </reaction>
    <physiologicalReaction direction="left-to-right" evidence="12">
        <dbReference type="Rhea" id="RHEA:50253"/>
    </physiologicalReaction>
</comment>
<evidence type="ECO:0000256" key="12">
    <source>
        <dbReference type="RuleBase" id="RU361115"/>
    </source>
</evidence>
<keyword evidence="4 12" id="KW-0808">Transferase</keyword>
<comment type="similarity">
    <text evidence="2 12">Belongs to the ELO family.</text>
</comment>
<evidence type="ECO:0000256" key="1">
    <source>
        <dbReference type="ARBA" id="ARBA00004141"/>
    </source>
</evidence>
<dbReference type="EC" id="2.3.1.-" evidence="12"/>
<dbReference type="Pfam" id="PF01151">
    <property type="entry name" value="ELO"/>
    <property type="match status" value="1"/>
</dbReference>
<feature type="transmembrane region" description="Helical" evidence="12">
    <location>
        <begin position="91"/>
        <end position="112"/>
    </location>
</feature>
<dbReference type="GO" id="GO:0005789">
    <property type="term" value="C:endoplasmic reticulum membrane"/>
    <property type="evidence" value="ECO:0007669"/>
    <property type="project" value="TreeGrafter"/>
</dbReference>
<dbReference type="GO" id="GO:0009922">
    <property type="term" value="F:fatty acid elongase activity"/>
    <property type="evidence" value="ECO:0007669"/>
    <property type="project" value="UniProtKB-EC"/>
</dbReference>
<evidence type="ECO:0000256" key="8">
    <source>
        <dbReference type="ARBA" id="ARBA00023098"/>
    </source>
</evidence>
<evidence type="ECO:0000256" key="7">
    <source>
        <dbReference type="ARBA" id="ARBA00022989"/>
    </source>
</evidence>
<dbReference type="InterPro" id="IPR002076">
    <property type="entry name" value="ELO_fam"/>
</dbReference>
<keyword evidence="8 12" id="KW-0443">Lipid metabolism</keyword>
<dbReference type="InterPro" id="IPR030457">
    <property type="entry name" value="ELO_CS"/>
</dbReference>
<evidence type="ECO:0000256" key="5">
    <source>
        <dbReference type="ARBA" id="ARBA00022692"/>
    </source>
</evidence>
<evidence type="ECO:0000313" key="14">
    <source>
        <dbReference type="Proteomes" id="UP000269721"/>
    </source>
</evidence>
<keyword evidence="3 12" id="KW-0444">Lipid biosynthesis</keyword>
<comment type="catalytic activity">
    <reaction evidence="11">
        <text>a very-long-chain acyl-CoA + malonyl-CoA + H(+) = a very-long-chain 3-oxoacyl-CoA + CO2 + CoA</text>
        <dbReference type="Rhea" id="RHEA:32727"/>
        <dbReference type="ChEBI" id="CHEBI:15378"/>
        <dbReference type="ChEBI" id="CHEBI:16526"/>
        <dbReference type="ChEBI" id="CHEBI:57287"/>
        <dbReference type="ChEBI" id="CHEBI:57384"/>
        <dbReference type="ChEBI" id="CHEBI:90725"/>
        <dbReference type="ChEBI" id="CHEBI:90736"/>
        <dbReference type="EC" id="2.3.1.199"/>
    </reaction>
</comment>
<dbReference type="PANTHER" id="PTHR11157:SF134">
    <property type="entry name" value="ELONGATION OF FATTY ACIDS PROTEIN 1-RELATED"/>
    <property type="match status" value="1"/>
</dbReference>
<gene>
    <name evidence="13" type="ORF">BDK51DRAFT_14603</name>
</gene>
<keyword evidence="7 12" id="KW-1133">Transmembrane helix</keyword>
<comment type="subcellular location">
    <subcellularLocation>
        <location evidence="1">Membrane</location>
        <topology evidence="1">Multi-pass membrane protein</topology>
    </subcellularLocation>
</comment>
<dbReference type="EMBL" id="KZ994691">
    <property type="protein sequence ID" value="RKO92310.1"/>
    <property type="molecule type" value="Genomic_DNA"/>
</dbReference>
<dbReference type="PROSITE" id="PS01188">
    <property type="entry name" value="ELO"/>
    <property type="match status" value="1"/>
</dbReference>
<dbReference type="GO" id="GO:0042761">
    <property type="term" value="P:very long-chain fatty acid biosynthetic process"/>
    <property type="evidence" value="ECO:0007669"/>
    <property type="project" value="TreeGrafter"/>
</dbReference>
<evidence type="ECO:0000313" key="13">
    <source>
        <dbReference type="EMBL" id="RKO92310.1"/>
    </source>
</evidence>
<name>A0A4P9WMB0_9FUNG</name>